<reference evidence="4 5" key="1">
    <citation type="journal article" date="2013" name="BMC Genomics">
        <title>Genomics-driven discovery of the pneumocandin biosynthetic gene cluster in the fungus Glarea lozoyensis.</title>
        <authorList>
            <person name="Chen L."/>
            <person name="Yue Q."/>
            <person name="Zhang X."/>
            <person name="Xiang M."/>
            <person name="Wang C."/>
            <person name="Li S."/>
            <person name="Che Y."/>
            <person name="Ortiz-Lopez F.J."/>
            <person name="Bills G.F."/>
            <person name="Liu X."/>
            <person name="An Z."/>
        </authorList>
    </citation>
    <scope>NUCLEOTIDE SEQUENCE [LARGE SCALE GENOMIC DNA]</scope>
    <source>
        <strain evidence="5">ATCC 20868 / MF5171</strain>
    </source>
</reference>
<dbReference type="HOGENOM" id="CLU_024934_5_2_1"/>
<dbReference type="eggNOG" id="ENOG502R6NR">
    <property type="taxonomic scope" value="Eukaryota"/>
</dbReference>
<dbReference type="PANTHER" id="PTHR47657">
    <property type="entry name" value="STEROL REGULATORY ELEMENT-BINDING PROTEIN ECM22"/>
    <property type="match status" value="1"/>
</dbReference>
<dbReference type="Pfam" id="PF11951">
    <property type="entry name" value="Fungal_trans_2"/>
    <property type="match status" value="1"/>
</dbReference>
<dbReference type="CDD" id="cd00067">
    <property type="entry name" value="GAL4"/>
    <property type="match status" value="1"/>
</dbReference>
<dbReference type="GO" id="GO:0000981">
    <property type="term" value="F:DNA-binding transcription factor activity, RNA polymerase II-specific"/>
    <property type="evidence" value="ECO:0007669"/>
    <property type="project" value="InterPro"/>
</dbReference>
<dbReference type="PANTHER" id="PTHR47657:SF7">
    <property type="entry name" value="STEROL REGULATORY ELEMENT-BINDING PROTEIN ECM22"/>
    <property type="match status" value="1"/>
</dbReference>
<organism evidence="4 5">
    <name type="scientific">Glarea lozoyensis (strain ATCC 20868 / MF5171)</name>
    <dbReference type="NCBI Taxonomy" id="1116229"/>
    <lineage>
        <taxon>Eukaryota</taxon>
        <taxon>Fungi</taxon>
        <taxon>Dikarya</taxon>
        <taxon>Ascomycota</taxon>
        <taxon>Pezizomycotina</taxon>
        <taxon>Leotiomycetes</taxon>
        <taxon>Helotiales</taxon>
        <taxon>Helotiaceae</taxon>
        <taxon>Glarea</taxon>
    </lineage>
</organism>
<proteinExistence type="predicted"/>
<dbReference type="GO" id="GO:0008270">
    <property type="term" value="F:zinc ion binding"/>
    <property type="evidence" value="ECO:0007669"/>
    <property type="project" value="InterPro"/>
</dbReference>
<feature type="compositionally biased region" description="Polar residues" evidence="2">
    <location>
        <begin position="57"/>
        <end position="77"/>
    </location>
</feature>
<dbReference type="RefSeq" id="XP_008086319.1">
    <property type="nucleotide sequence ID" value="XM_008088128.1"/>
</dbReference>
<dbReference type="Pfam" id="PF00172">
    <property type="entry name" value="Zn_clus"/>
    <property type="match status" value="1"/>
</dbReference>
<gene>
    <name evidence="4" type="ORF">GLAREA_03043</name>
</gene>
<dbReference type="PROSITE" id="PS50048">
    <property type="entry name" value="ZN2_CY6_FUNGAL_2"/>
    <property type="match status" value="1"/>
</dbReference>
<dbReference type="GeneID" id="19462099"/>
<name>S3CPR1_GLAL2</name>
<dbReference type="PROSITE" id="PS00463">
    <property type="entry name" value="ZN2_CY6_FUNGAL_1"/>
    <property type="match status" value="1"/>
</dbReference>
<dbReference type="EMBL" id="KE145370">
    <property type="protein sequence ID" value="EPE27129.1"/>
    <property type="molecule type" value="Genomic_DNA"/>
</dbReference>
<evidence type="ECO:0000313" key="5">
    <source>
        <dbReference type="Proteomes" id="UP000016922"/>
    </source>
</evidence>
<feature type="region of interest" description="Disordered" evidence="2">
    <location>
        <begin position="57"/>
        <end position="78"/>
    </location>
</feature>
<dbReference type="SUPFAM" id="SSF57701">
    <property type="entry name" value="Zn2/Cys6 DNA-binding domain"/>
    <property type="match status" value="1"/>
</dbReference>
<dbReference type="InterPro" id="IPR052400">
    <property type="entry name" value="Zn2-C6_fungal_TF"/>
</dbReference>
<accession>S3CPR1</accession>
<dbReference type="KEGG" id="glz:GLAREA_03043"/>
<dbReference type="InterPro" id="IPR001138">
    <property type="entry name" value="Zn2Cys6_DnaBD"/>
</dbReference>
<dbReference type="AlphaFoldDB" id="S3CPR1"/>
<dbReference type="InterPro" id="IPR021858">
    <property type="entry name" value="Fun_TF"/>
</dbReference>
<keyword evidence="5" id="KW-1185">Reference proteome</keyword>
<dbReference type="InterPro" id="IPR036864">
    <property type="entry name" value="Zn2-C6_fun-type_DNA-bd_sf"/>
</dbReference>
<evidence type="ECO:0000313" key="4">
    <source>
        <dbReference type="EMBL" id="EPE27129.1"/>
    </source>
</evidence>
<dbReference type="Gene3D" id="4.10.240.10">
    <property type="entry name" value="Zn(2)-C6 fungal-type DNA-binding domain"/>
    <property type="match status" value="1"/>
</dbReference>
<dbReference type="OMA" id="RNCKTRK"/>
<keyword evidence="4" id="KW-0238">DNA-binding</keyword>
<dbReference type="Proteomes" id="UP000016922">
    <property type="component" value="Unassembled WGS sequence"/>
</dbReference>
<dbReference type="GO" id="GO:0003677">
    <property type="term" value="F:DNA binding"/>
    <property type="evidence" value="ECO:0007669"/>
    <property type="project" value="UniProtKB-KW"/>
</dbReference>
<protein>
    <submittedName>
        <fullName evidence="4">Zn2/Cys6 DNA-binding protein</fullName>
    </submittedName>
</protein>
<evidence type="ECO:0000259" key="3">
    <source>
        <dbReference type="PROSITE" id="PS50048"/>
    </source>
</evidence>
<evidence type="ECO:0000256" key="1">
    <source>
        <dbReference type="ARBA" id="ARBA00023242"/>
    </source>
</evidence>
<dbReference type="OrthoDB" id="3546279at2759"/>
<feature type="domain" description="Zn(2)-C6 fungal-type" evidence="3">
    <location>
        <begin position="17"/>
        <end position="47"/>
    </location>
</feature>
<sequence>MTADFITKRPHKKSRGGCQTCKTKRVKCDEGQPQCGFCEKRKFTCLYIKKVIKQSSDAAGSPSSDTVYAPSSPSNSDEWNDTADLWDMVAAPTPAITTSSGMLSPADLRMMHHWSTSTWSSIAIGPESSSVLLLRVPQLAFENDYLLNCILGISSLHIEHLNPQKIYNQKQTSKYRSKALLGFRQAIASAEKQPINWEAGLIMSILLLALCSKDNIDGTNGFTIVNWVVLYRGLAAIIMMKSYDAIQTTGVKPIFRRELRELRFAPVVPRNLVKLLEGISPSDSDFEYLEPYCNVLDALGILYGSLSQDGVAPELWVRVISWPSYTSQEFTNCAVEQRPRALIILAHYLCFIKLIQGLWWVDDMPDAEIRAIMKLIGDQWLPFMAIPLAVVEETNKEKIGRMLLLGEIPLAMNILELQDTDGAAMFSTDISVLDEANCSSEVLYPILD</sequence>
<evidence type="ECO:0000256" key="2">
    <source>
        <dbReference type="SAM" id="MobiDB-lite"/>
    </source>
</evidence>
<dbReference type="SMART" id="SM00066">
    <property type="entry name" value="GAL4"/>
    <property type="match status" value="1"/>
</dbReference>
<keyword evidence="1" id="KW-0539">Nucleus</keyword>